<organism evidence="1">
    <name type="scientific">marine metagenome</name>
    <dbReference type="NCBI Taxonomy" id="408172"/>
    <lineage>
        <taxon>unclassified sequences</taxon>
        <taxon>metagenomes</taxon>
        <taxon>ecological metagenomes</taxon>
    </lineage>
</organism>
<reference evidence="1" key="1">
    <citation type="submission" date="2018-05" db="EMBL/GenBank/DDBJ databases">
        <authorList>
            <person name="Lanie J.A."/>
            <person name="Ng W.-L."/>
            <person name="Kazmierczak K.M."/>
            <person name="Andrzejewski T.M."/>
            <person name="Davidsen T.M."/>
            <person name="Wayne K.J."/>
            <person name="Tettelin H."/>
            <person name="Glass J.I."/>
            <person name="Rusch D."/>
            <person name="Podicherti R."/>
            <person name="Tsui H.-C.T."/>
            <person name="Winkler M.E."/>
        </authorList>
    </citation>
    <scope>NUCLEOTIDE SEQUENCE</scope>
</reference>
<name>A0A382NL05_9ZZZZ</name>
<dbReference type="AlphaFoldDB" id="A0A382NL05"/>
<dbReference type="EMBL" id="UINC01100718">
    <property type="protein sequence ID" value="SVC60987.1"/>
    <property type="molecule type" value="Genomic_DNA"/>
</dbReference>
<gene>
    <name evidence="1" type="ORF">METZ01_LOCUS313841</name>
</gene>
<protein>
    <submittedName>
        <fullName evidence="1">Uncharacterized protein</fullName>
    </submittedName>
</protein>
<evidence type="ECO:0000313" key="1">
    <source>
        <dbReference type="EMBL" id="SVC60987.1"/>
    </source>
</evidence>
<sequence>MAKKKEQPIELPAIEVIATAFAAHRINGGYFKETRRFTEPTPTTFANKELINFKLHRDEYTPKDFINFKIYNKDRKMAKEAIDWLQRDNTLNVIAGTLSDFMRSVMQFISSEKLGSHAYGVIAVVPKVYFEGSKKKNLKKELKGSFRESKHVGTLGLPITGLFTLNETKFIDRFACNVFNGSIDGDLVSFFKNIDQTQIVPKEGTTFKIKGKVKRHGENFITKFPETQLNYVRFKVDNK</sequence>
<proteinExistence type="predicted"/>
<accession>A0A382NL05</accession>